<evidence type="ECO:0000256" key="1">
    <source>
        <dbReference type="ARBA" id="ARBA00006068"/>
    </source>
</evidence>
<feature type="transmembrane region" description="Helical" evidence="2">
    <location>
        <begin position="20"/>
        <end position="37"/>
    </location>
</feature>
<dbReference type="InterPro" id="IPR050922">
    <property type="entry name" value="LytR/CpsA/Psr_CW_biosynth"/>
</dbReference>
<sequence>MKKNNKTTYKYSIKPKPQLFNMLIGLLLLSFIISFVPNKSTYNLYSNLTTVPIDDDNEALEITDASAQLGKEKGKKNILFIGSDEGTVDTHGRSDSMILITIDRDNKKIKATSFMRDMLVTIPDFGEHNLNHAYAYGGAELLVKTFNYNFGLDIKDYVKVDFKTFIKIIDKLGGIDIDIQSNEVQVTNTYIRSINKFNKSSSSELSGAGLQTLNGVQALAYSRNRFVGSDYGRTNRQRKVLQAITTKFSHIDYVEIVKFLVDVLPEVTTTLNIAEISDLTAWAVINRVNTLQGTYLPKLEESQHIKTDEYHIVVNKEAFKKEVQNYIFYDR</sequence>
<keyword evidence="2" id="KW-0472">Membrane</keyword>
<name>A0A1M6GFJ9_9CLOT</name>
<organism evidence="4 5">
    <name type="scientific">Clostridium cavendishii DSM 21758</name>
    <dbReference type="NCBI Taxonomy" id="1121302"/>
    <lineage>
        <taxon>Bacteria</taxon>
        <taxon>Bacillati</taxon>
        <taxon>Bacillota</taxon>
        <taxon>Clostridia</taxon>
        <taxon>Eubacteriales</taxon>
        <taxon>Clostridiaceae</taxon>
        <taxon>Clostridium</taxon>
    </lineage>
</organism>
<proteinExistence type="inferred from homology"/>
<protein>
    <submittedName>
        <fullName evidence="4">Transcriptional attenuator, LytR family</fullName>
    </submittedName>
</protein>
<dbReference type="OrthoDB" id="9782542at2"/>
<feature type="domain" description="Cell envelope-related transcriptional attenuator" evidence="3">
    <location>
        <begin position="93"/>
        <end position="248"/>
    </location>
</feature>
<dbReference type="NCBIfam" id="TIGR00350">
    <property type="entry name" value="lytR_cpsA_psr"/>
    <property type="match status" value="1"/>
</dbReference>
<keyword evidence="2" id="KW-0812">Transmembrane</keyword>
<evidence type="ECO:0000256" key="2">
    <source>
        <dbReference type="SAM" id="Phobius"/>
    </source>
</evidence>
<dbReference type="PANTHER" id="PTHR33392">
    <property type="entry name" value="POLYISOPRENYL-TEICHOIC ACID--PEPTIDOGLYCAN TEICHOIC ACID TRANSFERASE TAGU"/>
    <property type="match status" value="1"/>
</dbReference>
<evidence type="ECO:0000313" key="5">
    <source>
        <dbReference type="Proteomes" id="UP000184310"/>
    </source>
</evidence>
<dbReference type="PANTHER" id="PTHR33392:SF6">
    <property type="entry name" value="POLYISOPRENYL-TEICHOIC ACID--PEPTIDOGLYCAN TEICHOIC ACID TRANSFERASE TAGU"/>
    <property type="match status" value="1"/>
</dbReference>
<dbReference type="Gene3D" id="3.40.630.190">
    <property type="entry name" value="LCP protein"/>
    <property type="match status" value="1"/>
</dbReference>
<comment type="similarity">
    <text evidence="1">Belongs to the LytR/CpsA/Psr (LCP) family.</text>
</comment>
<evidence type="ECO:0000313" key="4">
    <source>
        <dbReference type="EMBL" id="SHJ08746.1"/>
    </source>
</evidence>
<dbReference type="STRING" id="1121302.SAMN02745163_01276"/>
<dbReference type="Proteomes" id="UP000184310">
    <property type="component" value="Unassembled WGS sequence"/>
</dbReference>
<dbReference type="Pfam" id="PF03816">
    <property type="entry name" value="LytR_cpsA_psr"/>
    <property type="match status" value="1"/>
</dbReference>
<reference evidence="4 5" key="1">
    <citation type="submission" date="2016-11" db="EMBL/GenBank/DDBJ databases">
        <authorList>
            <person name="Jaros S."/>
            <person name="Januszkiewicz K."/>
            <person name="Wedrychowicz H."/>
        </authorList>
    </citation>
    <scope>NUCLEOTIDE SEQUENCE [LARGE SCALE GENOMIC DNA]</scope>
    <source>
        <strain evidence="4 5">DSM 21758</strain>
    </source>
</reference>
<dbReference type="EMBL" id="FQZB01000006">
    <property type="protein sequence ID" value="SHJ08746.1"/>
    <property type="molecule type" value="Genomic_DNA"/>
</dbReference>
<keyword evidence="2" id="KW-1133">Transmembrane helix</keyword>
<gene>
    <name evidence="4" type="ORF">SAMN02745163_01276</name>
</gene>
<evidence type="ECO:0000259" key="3">
    <source>
        <dbReference type="Pfam" id="PF03816"/>
    </source>
</evidence>
<accession>A0A1M6GFJ9</accession>
<keyword evidence="5" id="KW-1185">Reference proteome</keyword>
<dbReference type="InterPro" id="IPR004474">
    <property type="entry name" value="LytR_CpsA_psr"/>
</dbReference>
<dbReference type="AlphaFoldDB" id="A0A1M6GFJ9"/>
<dbReference type="RefSeq" id="WP_072985850.1">
    <property type="nucleotide sequence ID" value="NZ_FQZB01000006.1"/>
</dbReference>